<comment type="catalytic activity">
    <reaction evidence="4">
        <text>alpha-D-galactosyl-(1-&gt;3)-1D-myo-inositol + sucrose = raffinose + myo-inositol</text>
        <dbReference type="Rhea" id="RHEA:20161"/>
        <dbReference type="ChEBI" id="CHEBI:16634"/>
        <dbReference type="ChEBI" id="CHEBI:17268"/>
        <dbReference type="ChEBI" id="CHEBI:17505"/>
        <dbReference type="ChEBI" id="CHEBI:17992"/>
        <dbReference type="EC" id="2.4.1.82"/>
    </reaction>
</comment>
<keyword evidence="6" id="KW-1185">Reference proteome</keyword>
<dbReference type="Gene3D" id="3.20.20.70">
    <property type="entry name" value="Aldolase class I"/>
    <property type="match status" value="1"/>
</dbReference>
<dbReference type="STRING" id="574566.I0YM01"/>
<dbReference type="InterPro" id="IPR008811">
    <property type="entry name" value="Glycosyl_hydrolases_36"/>
</dbReference>
<evidence type="ECO:0000313" key="6">
    <source>
        <dbReference type="Proteomes" id="UP000007264"/>
    </source>
</evidence>
<keyword evidence="3" id="KW-0119">Carbohydrate metabolism</keyword>
<sequence length="716" mass="76465">MACNRFLACARIKIYWMAPEWGSSAADLPHETQFLLLQLSPNGPYAVLLPLIDSAKFRATLRPPRKGKDNSKDVRLRTESGDESVAASQWASALLVAAGTDPYDLVDSAVAAAAQLSGGAKPRLSKQLPDFVGSFGWCTWDAFYSQVSAQGIDEGLQALKEGGVPPKLLIVDDGWQSTDLDPALRPPSSDAELLQSEHETSDHVKRLSSVAANGKFSAVDAGMDAPLARPEAMASVIANLRERFGLEHIFCWHSLYGYWAGIAPDTPHMAAYDAQLVWPQPTQGVLDVDPCFAWNCQVVAGVGVARDIRHLYHDMHSYLAGAGVDGVKVDCQSTLDMIGSSLGGGPALAAGYHAALEDSVAEHFPGNACINCMCHSTSDLYRMTDTALARSSDDFWPRDPASHTTHVAVNALNSLFMSPLVQPDWDMFHSQHPAALMHARARVVSGGPVYVSDRPGKHDFELLKRVVLPDGSVLLAAQPGRPTADCLFADVMRDSRTLLKARCALSPCSCLWNEQVWTTNSSGSGVIGIFNTQGSHWSRLRRQFVTHNNGAQTLTTEVRPADIPAFAAAAGGSENGRFVMYSDAQKAVWVVDAAGNASVQLSRGESDLITVVPLTEVKGLCIAPIGLTDMLNTGATVQRFSCSAAGNNGTSGASATASLCGCGRLLLYSTAAPAACTVDGAPVEFEFEPEQRTVSLMVPRTDSLECTVSLEFSLAA</sequence>
<dbReference type="AlphaFoldDB" id="I0YM01"/>
<comment type="caution">
    <text evidence="5">The sequence shown here is derived from an EMBL/GenBank/DDBJ whole genome shotgun (WGS) entry which is preliminary data.</text>
</comment>
<evidence type="ECO:0000256" key="2">
    <source>
        <dbReference type="ARBA" id="ARBA00012708"/>
    </source>
</evidence>
<dbReference type="EC" id="2.4.1.82" evidence="2"/>
<dbReference type="Proteomes" id="UP000007264">
    <property type="component" value="Unassembled WGS sequence"/>
</dbReference>
<dbReference type="Pfam" id="PF05691">
    <property type="entry name" value="Raffinose_syn"/>
    <property type="match status" value="1"/>
</dbReference>
<dbReference type="GeneID" id="17037360"/>
<evidence type="ECO:0000256" key="3">
    <source>
        <dbReference type="ARBA" id="ARBA00023277"/>
    </source>
</evidence>
<organism evidence="5 6">
    <name type="scientific">Coccomyxa subellipsoidea (strain C-169)</name>
    <name type="common">Green microalga</name>
    <dbReference type="NCBI Taxonomy" id="574566"/>
    <lineage>
        <taxon>Eukaryota</taxon>
        <taxon>Viridiplantae</taxon>
        <taxon>Chlorophyta</taxon>
        <taxon>core chlorophytes</taxon>
        <taxon>Trebouxiophyceae</taxon>
        <taxon>Trebouxiophyceae incertae sedis</taxon>
        <taxon>Coccomyxaceae</taxon>
        <taxon>Coccomyxa</taxon>
        <taxon>Coccomyxa subellipsoidea</taxon>
    </lineage>
</organism>
<name>I0YM01_COCSC</name>
<proteinExistence type="inferred from homology"/>
<dbReference type="PANTHER" id="PTHR31268">
    <property type="match status" value="1"/>
</dbReference>
<dbReference type="EMBL" id="AGSI01000019">
    <property type="protein sequence ID" value="EIE19420.1"/>
    <property type="molecule type" value="Genomic_DNA"/>
</dbReference>
<dbReference type="InterPro" id="IPR017853">
    <property type="entry name" value="GH"/>
</dbReference>
<dbReference type="RefSeq" id="XP_005643964.1">
    <property type="nucleotide sequence ID" value="XM_005643907.1"/>
</dbReference>
<comment type="similarity">
    <text evidence="1">Belongs to the glycosyl hydrolases 36 family.</text>
</comment>
<dbReference type="GO" id="GO:0047274">
    <property type="term" value="F:galactinol-sucrose galactosyltransferase activity"/>
    <property type="evidence" value="ECO:0007669"/>
    <property type="project" value="UniProtKB-EC"/>
</dbReference>
<dbReference type="eggNOG" id="ENOG502QPVE">
    <property type="taxonomic scope" value="Eukaryota"/>
</dbReference>
<dbReference type="KEGG" id="csl:COCSUDRAFT_38256"/>
<reference evidence="5 6" key="1">
    <citation type="journal article" date="2012" name="Genome Biol.">
        <title>The genome of the polar eukaryotic microalga coccomyxa subellipsoidea reveals traits of cold adaptation.</title>
        <authorList>
            <person name="Blanc G."/>
            <person name="Agarkova I."/>
            <person name="Grimwood J."/>
            <person name="Kuo A."/>
            <person name="Brueggeman A."/>
            <person name="Dunigan D."/>
            <person name="Gurnon J."/>
            <person name="Ladunga I."/>
            <person name="Lindquist E."/>
            <person name="Lucas S."/>
            <person name="Pangilinan J."/>
            <person name="Proschold T."/>
            <person name="Salamov A."/>
            <person name="Schmutz J."/>
            <person name="Weeks D."/>
            <person name="Yamada T."/>
            <person name="Claverie J.M."/>
            <person name="Grigoriev I."/>
            <person name="Van Etten J."/>
            <person name="Lomsadze A."/>
            <person name="Borodovsky M."/>
        </authorList>
    </citation>
    <scope>NUCLEOTIDE SEQUENCE [LARGE SCALE GENOMIC DNA]</scope>
    <source>
        <strain evidence="5 6">C-169</strain>
    </source>
</reference>
<accession>I0YM01</accession>
<dbReference type="PANTHER" id="PTHR31268:SF32">
    <property type="entry name" value="GALACTINOL--SUCROSE GALACTOSYLTRANSFERASE 2-RELATED"/>
    <property type="match status" value="1"/>
</dbReference>
<dbReference type="InterPro" id="IPR013785">
    <property type="entry name" value="Aldolase_TIM"/>
</dbReference>
<evidence type="ECO:0000256" key="1">
    <source>
        <dbReference type="ARBA" id="ARBA00007240"/>
    </source>
</evidence>
<protein>
    <recommendedName>
        <fullName evidence="2">galactinol--sucrose galactosyltransferase</fullName>
        <ecNumber evidence="2">2.4.1.82</ecNumber>
    </recommendedName>
</protein>
<dbReference type="SUPFAM" id="SSF51445">
    <property type="entry name" value="(Trans)glycosidases"/>
    <property type="match status" value="1"/>
</dbReference>
<dbReference type="OrthoDB" id="4664297at2759"/>
<evidence type="ECO:0000313" key="5">
    <source>
        <dbReference type="EMBL" id="EIE19420.1"/>
    </source>
</evidence>
<evidence type="ECO:0000256" key="4">
    <source>
        <dbReference type="ARBA" id="ARBA00049426"/>
    </source>
</evidence>
<gene>
    <name evidence="5" type="ORF">COCSUDRAFT_38256</name>
</gene>